<keyword evidence="2" id="KW-1185">Reference proteome</keyword>
<evidence type="ECO:0000313" key="1">
    <source>
        <dbReference type="EMBL" id="PTQ35678.1"/>
    </source>
</evidence>
<dbReference type="EMBL" id="KZ772741">
    <property type="protein sequence ID" value="PTQ35678.1"/>
    <property type="molecule type" value="Genomic_DNA"/>
</dbReference>
<proteinExistence type="predicted"/>
<dbReference type="Proteomes" id="UP000244005">
    <property type="component" value="Unassembled WGS sequence"/>
</dbReference>
<organism evidence="1 2">
    <name type="scientific">Marchantia polymorpha</name>
    <name type="common">Common liverwort</name>
    <name type="synonym">Marchantia aquatica</name>
    <dbReference type="NCBI Taxonomy" id="3197"/>
    <lineage>
        <taxon>Eukaryota</taxon>
        <taxon>Viridiplantae</taxon>
        <taxon>Streptophyta</taxon>
        <taxon>Embryophyta</taxon>
        <taxon>Marchantiophyta</taxon>
        <taxon>Marchantiopsida</taxon>
        <taxon>Marchantiidae</taxon>
        <taxon>Marchantiales</taxon>
        <taxon>Marchantiaceae</taxon>
        <taxon>Marchantia</taxon>
    </lineage>
</organism>
<accession>A0A2R6WP94</accession>
<reference evidence="2" key="1">
    <citation type="journal article" date="2017" name="Cell">
        <title>Insights into land plant evolution garnered from the Marchantia polymorpha genome.</title>
        <authorList>
            <person name="Bowman J.L."/>
            <person name="Kohchi T."/>
            <person name="Yamato K.T."/>
            <person name="Jenkins J."/>
            <person name="Shu S."/>
            <person name="Ishizaki K."/>
            <person name="Yamaoka S."/>
            <person name="Nishihama R."/>
            <person name="Nakamura Y."/>
            <person name="Berger F."/>
            <person name="Adam C."/>
            <person name="Aki S.S."/>
            <person name="Althoff F."/>
            <person name="Araki T."/>
            <person name="Arteaga-Vazquez M.A."/>
            <person name="Balasubrmanian S."/>
            <person name="Barry K."/>
            <person name="Bauer D."/>
            <person name="Boehm C.R."/>
            <person name="Briginshaw L."/>
            <person name="Caballero-Perez J."/>
            <person name="Catarino B."/>
            <person name="Chen F."/>
            <person name="Chiyoda S."/>
            <person name="Chovatia M."/>
            <person name="Davies K.M."/>
            <person name="Delmans M."/>
            <person name="Demura T."/>
            <person name="Dierschke T."/>
            <person name="Dolan L."/>
            <person name="Dorantes-Acosta A.E."/>
            <person name="Eklund D.M."/>
            <person name="Florent S.N."/>
            <person name="Flores-Sandoval E."/>
            <person name="Fujiyama A."/>
            <person name="Fukuzawa H."/>
            <person name="Galik B."/>
            <person name="Grimanelli D."/>
            <person name="Grimwood J."/>
            <person name="Grossniklaus U."/>
            <person name="Hamada T."/>
            <person name="Haseloff J."/>
            <person name="Hetherington A.J."/>
            <person name="Higo A."/>
            <person name="Hirakawa Y."/>
            <person name="Hundley H.N."/>
            <person name="Ikeda Y."/>
            <person name="Inoue K."/>
            <person name="Inoue S.I."/>
            <person name="Ishida S."/>
            <person name="Jia Q."/>
            <person name="Kakita M."/>
            <person name="Kanazawa T."/>
            <person name="Kawai Y."/>
            <person name="Kawashima T."/>
            <person name="Kennedy M."/>
            <person name="Kinose K."/>
            <person name="Kinoshita T."/>
            <person name="Kohara Y."/>
            <person name="Koide E."/>
            <person name="Komatsu K."/>
            <person name="Kopischke S."/>
            <person name="Kubo M."/>
            <person name="Kyozuka J."/>
            <person name="Lagercrantz U."/>
            <person name="Lin S.S."/>
            <person name="Lindquist E."/>
            <person name="Lipzen A.M."/>
            <person name="Lu C.W."/>
            <person name="De Luna E."/>
            <person name="Martienssen R.A."/>
            <person name="Minamino N."/>
            <person name="Mizutani M."/>
            <person name="Mizutani M."/>
            <person name="Mochizuki N."/>
            <person name="Monte I."/>
            <person name="Mosher R."/>
            <person name="Nagasaki H."/>
            <person name="Nakagami H."/>
            <person name="Naramoto S."/>
            <person name="Nishitani K."/>
            <person name="Ohtani M."/>
            <person name="Okamoto T."/>
            <person name="Okumura M."/>
            <person name="Phillips J."/>
            <person name="Pollak B."/>
            <person name="Reinders A."/>
            <person name="Rovekamp M."/>
            <person name="Sano R."/>
            <person name="Sawa S."/>
            <person name="Schmid M.W."/>
            <person name="Shirakawa M."/>
            <person name="Solano R."/>
            <person name="Spunde A."/>
            <person name="Suetsugu N."/>
            <person name="Sugano S."/>
            <person name="Sugiyama A."/>
            <person name="Sun R."/>
            <person name="Suzuki Y."/>
            <person name="Takenaka M."/>
            <person name="Takezawa D."/>
            <person name="Tomogane H."/>
            <person name="Tsuzuki M."/>
            <person name="Ueda T."/>
            <person name="Umeda M."/>
            <person name="Ward J.M."/>
            <person name="Watanabe Y."/>
            <person name="Yazaki K."/>
            <person name="Yokoyama R."/>
            <person name="Yoshitake Y."/>
            <person name="Yotsui I."/>
            <person name="Zachgo S."/>
            <person name="Schmutz J."/>
        </authorList>
    </citation>
    <scope>NUCLEOTIDE SEQUENCE [LARGE SCALE GENOMIC DNA]</scope>
    <source>
        <strain evidence="2">Tak-1</strain>
    </source>
</reference>
<name>A0A2R6WP94_MARPO</name>
<gene>
    <name evidence="1" type="ORF">MARPO_0069s0025</name>
</gene>
<dbReference type="AlphaFoldDB" id="A0A2R6WP94"/>
<protein>
    <submittedName>
        <fullName evidence="1">Uncharacterized protein</fullName>
    </submittedName>
</protein>
<sequence length="87" mass="10464">MFFHRSGYTQIEKYKSCWFEGKVHFEGYERLFVLQDPRLKFDLCHYFAKTPPQCLSFSTTRPICYQPNFCLELSSSRFDAIWSCLKN</sequence>
<evidence type="ECO:0000313" key="2">
    <source>
        <dbReference type="Proteomes" id="UP000244005"/>
    </source>
</evidence>